<feature type="transmembrane region" description="Helical" evidence="1">
    <location>
        <begin position="147"/>
        <end position="168"/>
    </location>
</feature>
<gene>
    <name evidence="2" type="ORF">WPS_33740</name>
</gene>
<reference evidence="2 3" key="1">
    <citation type="journal article" date="2022" name="ISME Commun">
        <title>Vulcanimicrobium alpinus gen. nov. sp. nov., the first cultivated representative of the candidate phylum 'Eremiobacterota', is a metabolically versatile aerobic anoxygenic phototroph.</title>
        <authorList>
            <person name="Yabe S."/>
            <person name="Muto K."/>
            <person name="Abe K."/>
            <person name="Yokota A."/>
            <person name="Staudigel H."/>
            <person name="Tebo B.M."/>
        </authorList>
    </citation>
    <scope>NUCLEOTIDE SEQUENCE [LARGE SCALE GENOMIC DNA]</scope>
    <source>
        <strain evidence="2 3">WC8-2</strain>
    </source>
</reference>
<accession>A0AAN2CBJ5</accession>
<keyword evidence="1" id="KW-0472">Membrane</keyword>
<sequence length="397" mass="43522">MFADAARPEARFNAALAGMLGAIAALLFSHGRLTPYDNYVLLADAMLHGRLWIDPQWPGPQIDAVLADGHRYIVNDPVPALLILPLVALVGTRANETLLACLLCGVATGAAWALLERLGVTSRVAIWLIVFLLAGTDLLWCSMLGDVWFVAQTSAVAFTLLALCELAGARRGLLVAVFFALALGSRFTLVMALPVIAWWVWDGFLARERRPRALNAFALTLVPFFMLWIAYNEARWHVPWDAGHTIFYHQDPFMGSPAGSPFGIGNVPVELWSFFVAWPLWHAQAPYLEPLTSGTALWFTSPALLLALVARTPRLLVLALWCATLLVALPSLLYYANGGAQFGMRHALDFEPFLLALMGLAARDGLAAGWRVLIAWSAAAGVWGCWYWNTFLRPGNL</sequence>
<feature type="transmembrane region" description="Helical" evidence="1">
    <location>
        <begin position="213"/>
        <end position="231"/>
    </location>
</feature>
<protein>
    <submittedName>
        <fullName evidence="2">Uncharacterized protein</fullName>
    </submittedName>
</protein>
<evidence type="ECO:0000313" key="3">
    <source>
        <dbReference type="Proteomes" id="UP001317532"/>
    </source>
</evidence>
<feature type="transmembrane region" description="Helical" evidence="1">
    <location>
        <begin position="315"/>
        <end position="336"/>
    </location>
</feature>
<feature type="transmembrane region" description="Helical" evidence="1">
    <location>
        <begin position="287"/>
        <end position="308"/>
    </location>
</feature>
<name>A0AAN2CBJ5_UNVUL</name>
<feature type="transmembrane region" description="Helical" evidence="1">
    <location>
        <begin position="72"/>
        <end position="90"/>
    </location>
</feature>
<keyword evidence="1" id="KW-1133">Transmembrane helix</keyword>
<dbReference type="AlphaFoldDB" id="A0AAN2CBJ5"/>
<proteinExistence type="predicted"/>
<keyword evidence="3" id="KW-1185">Reference proteome</keyword>
<dbReference type="RefSeq" id="WP_317995649.1">
    <property type="nucleotide sequence ID" value="NZ_AP025523.1"/>
</dbReference>
<feature type="transmembrane region" description="Helical" evidence="1">
    <location>
        <begin position="121"/>
        <end position="140"/>
    </location>
</feature>
<organism evidence="2 3">
    <name type="scientific">Vulcanimicrobium alpinum</name>
    <dbReference type="NCBI Taxonomy" id="3016050"/>
    <lineage>
        <taxon>Bacteria</taxon>
        <taxon>Bacillati</taxon>
        <taxon>Vulcanimicrobiota</taxon>
        <taxon>Vulcanimicrobiia</taxon>
        <taxon>Vulcanimicrobiales</taxon>
        <taxon>Vulcanimicrobiaceae</taxon>
        <taxon>Vulcanimicrobium</taxon>
    </lineage>
</organism>
<keyword evidence="1" id="KW-0812">Transmembrane</keyword>
<dbReference type="KEGG" id="vab:WPS_33740"/>
<feature type="transmembrane region" description="Helical" evidence="1">
    <location>
        <begin position="368"/>
        <end position="389"/>
    </location>
</feature>
<feature type="transmembrane region" description="Helical" evidence="1">
    <location>
        <begin position="12"/>
        <end position="31"/>
    </location>
</feature>
<evidence type="ECO:0000256" key="1">
    <source>
        <dbReference type="SAM" id="Phobius"/>
    </source>
</evidence>
<evidence type="ECO:0000313" key="2">
    <source>
        <dbReference type="EMBL" id="BDE08098.1"/>
    </source>
</evidence>
<dbReference type="Proteomes" id="UP001317532">
    <property type="component" value="Chromosome"/>
</dbReference>
<dbReference type="EMBL" id="AP025523">
    <property type="protein sequence ID" value="BDE08098.1"/>
    <property type="molecule type" value="Genomic_DNA"/>
</dbReference>
<feature type="transmembrane region" description="Helical" evidence="1">
    <location>
        <begin position="97"/>
        <end position="115"/>
    </location>
</feature>
<feature type="transmembrane region" description="Helical" evidence="1">
    <location>
        <begin position="174"/>
        <end position="201"/>
    </location>
</feature>